<evidence type="ECO:0000256" key="4">
    <source>
        <dbReference type="ARBA" id="ARBA00023136"/>
    </source>
</evidence>
<reference evidence="9" key="1">
    <citation type="submission" date="2021-06" db="EMBL/GenBank/DDBJ databases">
        <title>Complete genome sequence of Nocardioides sp. G188.</title>
        <authorList>
            <person name="Im W.-T."/>
        </authorList>
    </citation>
    <scope>NUCLEOTIDE SEQUENCE</scope>
    <source>
        <strain evidence="9">G188</strain>
    </source>
</reference>
<dbReference type="RefSeq" id="WP_216938094.1">
    <property type="nucleotide sequence ID" value="NZ_CP077062.1"/>
</dbReference>
<keyword evidence="4" id="KW-0472">Membrane</keyword>
<evidence type="ECO:0000256" key="5">
    <source>
        <dbReference type="ARBA" id="ARBA00023288"/>
    </source>
</evidence>
<feature type="signal peptide" evidence="7">
    <location>
        <begin position="1"/>
        <end position="22"/>
    </location>
</feature>
<evidence type="ECO:0000259" key="8">
    <source>
        <dbReference type="Pfam" id="PF02608"/>
    </source>
</evidence>
<evidence type="ECO:0000313" key="10">
    <source>
        <dbReference type="Proteomes" id="UP000683575"/>
    </source>
</evidence>
<feature type="domain" description="ABC transporter substrate-binding protein PnrA-like" evidence="8">
    <location>
        <begin position="56"/>
        <end position="351"/>
    </location>
</feature>
<gene>
    <name evidence="9" type="ORF">KRR39_15000</name>
</gene>
<keyword evidence="10" id="KW-1185">Reference proteome</keyword>
<accession>A0A975SVS3</accession>
<evidence type="ECO:0000256" key="7">
    <source>
        <dbReference type="SAM" id="SignalP"/>
    </source>
</evidence>
<protein>
    <submittedName>
        <fullName evidence="9">BMP family ABC transporter substrate-binding protein</fullName>
    </submittedName>
</protein>
<evidence type="ECO:0000256" key="6">
    <source>
        <dbReference type="SAM" id="MobiDB-lite"/>
    </source>
</evidence>
<dbReference type="Pfam" id="PF02608">
    <property type="entry name" value="Bmp"/>
    <property type="match status" value="1"/>
</dbReference>
<keyword evidence="2" id="KW-1003">Cell membrane</keyword>
<organism evidence="9 10">
    <name type="scientific">Nocardioides panacis</name>
    <dbReference type="NCBI Taxonomy" id="2849501"/>
    <lineage>
        <taxon>Bacteria</taxon>
        <taxon>Bacillati</taxon>
        <taxon>Actinomycetota</taxon>
        <taxon>Actinomycetes</taxon>
        <taxon>Propionibacteriales</taxon>
        <taxon>Nocardioidaceae</taxon>
        <taxon>Nocardioides</taxon>
    </lineage>
</organism>
<dbReference type="PANTHER" id="PTHR34296:SF2">
    <property type="entry name" value="ABC TRANSPORTER GUANOSINE-BINDING PROTEIN NUPN"/>
    <property type="match status" value="1"/>
</dbReference>
<feature type="region of interest" description="Disordered" evidence="6">
    <location>
        <begin position="78"/>
        <end position="99"/>
    </location>
</feature>
<dbReference type="GO" id="GO:0005886">
    <property type="term" value="C:plasma membrane"/>
    <property type="evidence" value="ECO:0007669"/>
    <property type="project" value="UniProtKB-SubCell"/>
</dbReference>
<evidence type="ECO:0000256" key="1">
    <source>
        <dbReference type="ARBA" id="ARBA00004236"/>
    </source>
</evidence>
<feature type="compositionally biased region" description="Basic and acidic residues" evidence="6">
    <location>
        <begin position="78"/>
        <end position="87"/>
    </location>
</feature>
<dbReference type="KEGG" id="nps:KRR39_15000"/>
<proteinExistence type="predicted"/>
<feature type="chain" id="PRO_5039674159" evidence="7">
    <location>
        <begin position="23"/>
        <end position="353"/>
    </location>
</feature>
<dbReference type="CDD" id="cd06354">
    <property type="entry name" value="PBP1_PrnA-like"/>
    <property type="match status" value="1"/>
</dbReference>
<dbReference type="PANTHER" id="PTHR34296">
    <property type="entry name" value="TRANSCRIPTIONAL ACTIVATOR PROTEIN MED"/>
    <property type="match status" value="1"/>
</dbReference>
<keyword evidence="3 7" id="KW-0732">Signal</keyword>
<evidence type="ECO:0000256" key="2">
    <source>
        <dbReference type="ARBA" id="ARBA00022475"/>
    </source>
</evidence>
<evidence type="ECO:0000256" key="3">
    <source>
        <dbReference type="ARBA" id="ARBA00022729"/>
    </source>
</evidence>
<dbReference type="Proteomes" id="UP000683575">
    <property type="component" value="Chromosome"/>
</dbReference>
<evidence type="ECO:0000313" key="9">
    <source>
        <dbReference type="EMBL" id="QWZ06827.1"/>
    </source>
</evidence>
<comment type="subcellular location">
    <subcellularLocation>
        <location evidence="1">Cell membrane</location>
    </subcellularLocation>
</comment>
<dbReference type="AlphaFoldDB" id="A0A975SVS3"/>
<dbReference type="InterPro" id="IPR003760">
    <property type="entry name" value="PnrA-like"/>
</dbReference>
<name>A0A975SVS3_9ACTN</name>
<sequence length="353" mass="36528">MRRLTKIAAVTAVMALAVTGCAKKDTQTSSASGSSDKGGLCASGGSGPKIGLAYDIGGRGDKSFNDLAAAGTKKASEDLDATCKESEAAPDEPDSAKEERLRTLADAGYDPIIAVGFVYTPMVTTVAKEYPKLKFAIVDGAAEGDNVTNLAFSPEQGSFLVGVAAGLKTKTNKVGFVGGVKGPIIDPFAAGYQAGVKAVNPKATVEMKWLSDQADQKAFANPPGGKTAATALYDNGADIVFHASGLSGNGVFEAAAAEDKLAIGVDSDQYLTAPKDQQSHILTSALKRVDVAVYDFAKAFKDGTTKAGFDVYDLKRDGVGYATSGGQIDDIKDQIDSYKEKIVSGEIKVPNTL</sequence>
<dbReference type="PROSITE" id="PS51257">
    <property type="entry name" value="PROKAR_LIPOPROTEIN"/>
    <property type="match status" value="1"/>
</dbReference>
<feature type="region of interest" description="Disordered" evidence="6">
    <location>
        <begin position="23"/>
        <end position="47"/>
    </location>
</feature>
<dbReference type="InterPro" id="IPR050957">
    <property type="entry name" value="BMP_lipoprotein"/>
</dbReference>
<dbReference type="EMBL" id="CP077062">
    <property type="protein sequence ID" value="QWZ06827.1"/>
    <property type="molecule type" value="Genomic_DNA"/>
</dbReference>
<keyword evidence="5" id="KW-0449">Lipoprotein</keyword>